<feature type="signal peptide" evidence="1">
    <location>
        <begin position="1"/>
        <end position="16"/>
    </location>
</feature>
<dbReference type="Gene3D" id="1.10.10.1450">
    <property type="match status" value="1"/>
</dbReference>
<evidence type="ECO:0000313" key="4">
    <source>
        <dbReference type="Proteomes" id="UP001054945"/>
    </source>
</evidence>
<feature type="chain" id="PRO_5043887338" evidence="1">
    <location>
        <begin position="17"/>
        <end position="87"/>
    </location>
</feature>
<evidence type="ECO:0000256" key="1">
    <source>
        <dbReference type="SAM" id="SignalP"/>
    </source>
</evidence>
<dbReference type="Proteomes" id="UP001054945">
    <property type="component" value="Unassembled WGS sequence"/>
</dbReference>
<dbReference type="Pfam" id="PF17906">
    <property type="entry name" value="HTH_48"/>
    <property type="match status" value="1"/>
</dbReference>
<accession>A0AAV4MWB0</accession>
<dbReference type="InterPro" id="IPR041426">
    <property type="entry name" value="Mos1_HTH"/>
</dbReference>
<comment type="caution">
    <text evidence="3">The sequence shown here is derived from an EMBL/GenBank/DDBJ whole genome shotgun (WGS) entry which is preliminary data.</text>
</comment>
<feature type="domain" description="Mos1 transposase HTH" evidence="2">
    <location>
        <begin position="7"/>
        <end position="43"/>
    </location>
</feature>
<evidence type="ECO:0000259" key="2">
    <source>
        <dbReference type="Pfam" id="PF17906"/>
    </source>
</evidence>
<organism evidence="3 4">
    <name type="scientific">Caerostris extrusa</name>
    <name type="common">Bark spider</name>
    <name type="synonym">Caerostris bankana</name>
    <dbReference type="NCBI Taxonomy" id="172846"/>
    <lineage>
        <taxon>Eukaryota</taxon>
        <taxon>Metazoa</taxon>
        <taxon>Ecdysozoa</taxon>
        <taxon>Arthropoda</taxon>
        <taxon>Chelicerata</taxon>
        <taxon>Arachnida</taxon>
        <taxon>Araneae</taxon>
        <taxon>Araneomorphae</taxon>
        <taxon>Entelegynae</taxon>
        <taxon>Araneoidea</taxon>
        <taxon>Araneidae</taxon>
        <taxon>Caerostris</taxon>
    </lineage>
</organism>
<dbReference type="EMBL" id="BPLR01020284">
    <property type="protein sequence ID" value="GIX76822.1"/>
    <property type="molecule type" value="Genomic_DNA"/>
</dbReference>
<evidence type="ECO:0000313" key="3">
    <source>
        <dbReference type="EMBL" id="GIX76822.1"/>
    </source>
</evidence>
<keyword evidence="4" id="KW-1185">Reference proteome</keyword>
<reference evidence="3 4" key="1">
    <citation type="submission" date="2021-06" db="EMBL/GenBank/DDBJ databases">
        <title>Caerostris extrusa draft genome.</title>
        <authorList>
            <person name="Kono N."/>
            <person name="Arakawa K."/>
        </authorList>
    </citation>
    <scope>NUCLEOTIDE SEQUENCE [LARGE SCALE GENOMIC DNA]</scope>
</reference>
<gene>
    <name evidence="3" type="primary">G5I_11571</name>
    <name evidence="3" type="ORF">CEXT_318231</name>
</gene>
<proteinExistence type="predicted"/>
<name>A0AAV4MWB0_CAEEX</name>
<keyword evidence="1" id="KW-0732">Signal</keyword>
<protein>
    <submittedName>
        <fullName evidence="3">Mariner Mos1 transposase</fullName>
    </submittedName>
</protein>
<sequence length="87" mass="10123">MIFLTTLIFCYHLTKSSVELHRMLVESYGELALGKSQYFEWFKNAKVATLSGRNEERGKLPKSLRTANCKHGWMRIKLKCNNISQIN</sequence>
<dbReference type="AlphaFoldDB" id="A0AAV4MWB0"/>